<evidence type="ECO:0000256" key="2">
    <source>
        <dbReference type="ARBA" id="ARBA00022737"/>
    </source>
</evidence>
<name>A0AAD7J4Y1_9AGAR</name>
<dbReference type="InterPro" id="IPR015943">
    <property type="entry name" value="WD40/YVTN_repeat-like_dom_sf"/>
</dbReference>
<reference evidence="5" key="1">
    <citation type="submission" date="2023-03" db="EMBL/GenBank/DDBJ databases">
        <title>Massive genome expansion in bonnet fungi (Mycena s.s.) driven by repeated elements and novel gene families across ecological guilds.</title>
        <authorList>
            <consortium name="Lawrence Berkeley National Laboratory"/>
            <person name="Harder C.B."/>
            <person name="Miyauchi S."/>
            <person name="Viragh M."/>
            <person name="Kuo A."/>
            <person name="Thoen E."/>
            <person name="Andreopoulos B."/>
            <person name="Lu D."/>
            <person name="Skrede I."/>
            <person name="Drula E."/>
            <person name="Henrissat B."/>
            <person name="Morin E."/>
            <person name="Kohler A."/>
            <person name="Barry K."/>
            <person name="LaButti K."/>
            <person name="Morin E."/>
            <person name="Salamov A."/>
            <person name="Lipzen A."/>
            <person name="Mereny Z."/>
            <person name="Hegedus B."/>
            <person name="Baldrian P."/>
            <person name="Stursova M."/>
            <person name="Weitz H."/>
            <person name="Taylor A."/>
            <person name="Grigoriev I.V."/>
            <person name="Nagy L.G."/>
            <person name="Martin F."/>
            <person name="Kauserud H."/>
        </authorList>
    </citation>
    <scope>NUCLEOTIDE SEQUENCE</scope>
    <source>
        <strain evidence="5">CBHHK188m</strain>
    </source>
</reference>
<dbReference type="PANTHER" id="PTHR22838">
    <property type="entry name" value="WD REPEAT PROTEIN 26-RELATED"/>
    <property type="match status" value="1"/>
</dbReference>
<proteinExistence type="predicted"/>
<organism evidence="5 6">
    <name type="scientific">Mycena maculata</name>
    <dbReference type="NCBI Taxonomy" id="230809"/>
    <lineage>
        <taxon>Eukaryota</taxon>
        <taxon>Fungi</taxon>
        <taxon>Dikarya</taxon>
        <taxon>Basidiomycota</taxon>
        <taxon>Agaricomycotina</taxon>
        <taxon>Agaricomycetes</taxon>
        <taxon>Agaricomycetidae</taxon>
        <taxon>Agaricales</taxon>
        <taxon>Marasmiineae</taxon>
        <taxon>Mycenaceae</taxon>
        <taxon>Mycena</taxon>
    </lineage>
</organism>
<keyword evidence="4" id="KW-0812">Transmembrane</keyword>
<keyword evidence="4" id="KW-0472">Membrane</keyword>
<dbReference type="InterPro" id="IPR051350">
    <property type="entry name" value="WD_repeat-ST_regulator"/>
</dbReference>
<feature type="transmembrane region" description="Helical" evidence="4">
    <location>
        <begin position="292"/>
        <end position="314"/>
    </location>
</feature>
<sequence length="745" mass="85178">MIRDFKRNCEALERQLEMFASSVRQLGSSLGLYKGSREFQQQLSSVRRLLEDESQIELLFNKIPSSLNKAPQTPYYPAETWVHDDLWRLVNSIGVFSTAWDDFPEFADNDRRHCLVALEQHLLVWVNILGSYEYSPEFLRCVQELLFDTIHELNHVNRRLADFIATGVQEISHAQKHSSQILLNSATIATFFSAVTVTTIQYSFASVTSPLEIAVNTLWLSSLVLSVSSAINSLLAMTWRQAIYSTPQRRVPWWVRIWFKQTPIILLSMSVLSFLAGLLCFVFLTQNRITKIVVSTLMAIVALGLGAISVWFAWERWDFSRLRRKLWLQEAHEKLESTWGMFLYDYIVGMIWRPTSASLPTRSPHHRRSPVRRPSVPESVISTSTSNRGAVAAYRSHNPGAATTAAHYSDDVFPELTLQRALQVGKHEDVVRHVQFSPKGTWFAACTRSICYIYQVEPQMIRHHAVKHRQIRQLEWSPDERRLLIRVSGGVEMWEIRQDKLENRQQEWMGKVIKKVQWINNNAFLALMEDSLIRFKIGDDGHLSQDRTIMSEIALHTFAAVPPGDCVLVIGGHRSRVQEEIRFPKRTVRSVMNFHLGTGQLLHSFPLLRDARWINVASNGVQVLLGFNNQQAPELWSFDGSSGRLSFTHCFTSNGGKDRFSGPPHFVGSRDEFVACATSTGSIQIWKRDENDLVRSLETELSDYHDPRKTSAVQMMTWNPRTAMLASGAAAEVHVWAPRMSLRAE</sequence>
<evidence type="ECO:0000256" key="3">
    <source>
        <dbReference type="SAM" id="MobiDB-lite"/>
    </source>
</evidence>
<gene>
    <name evidence="5" type="ORF">DFH07DRAFT_820510</name>
</gene>
<keyword evidence="6" id="KW-1185">Reference proteome</keyword>
<evidence type="ECO:0000256" key="1">
    <source>
        <dbReference type="ARBA" id="ARBA00022574"/>
    </source>
</evidence>
<protein>
    <recommendedName>
        <fullName evidence="7">WD40 repeat-like protein</fullName>
    </recommendedName>
</protein>
<dbReference type="SUPFAM" id="SSF50978">
    <property type="entry name" value="WD40 repeat-like"/>
    <property type="match status" value="1"/>
</dbReference>
<accession>A0AAD7J4Y1</accession>
<dbReference type="InterPro" id="IPR036322">
    <property type="entry name" value="WD40_repeat_dom_sf"/>
</dbReference>
<evidence type="ECO:0000313" key="5">
    <source>
        <dbReference type="EMBL" id="KAJ7756420.1"/>
    </source>
</evidence>
<dbReference type="AlphaFoldDB" id="A0AAD7J4Y1"/>
<keyword evidence="1" id="KW-0853">WD repeat</keyword>
<dbReference type="Proteomes" id="UP001215280">
    <property type="component" value="Unassembled WGS sequence"/>
</dbReference>
<keyword evidence="4" id="KW-1133">Transmembrane helix</keyword>
<evidence type="ECO:0000256" key="4">
    <source>
        <dbReference type="SAM" id="Phobius"/>
    </source>
</evidence>
<feature type="transmembrane region" description="Helical" evidence="4">
    <location>
        <begin position="264"/>
        <end position="286"/>
    </location>
</feature>
<dbReference type="EMBL" id="JARJLG010000061">
    <property type="protein sequence ID" value="KAJ7756420.1"/>
    <property type="molecule type" value="Genomic_DNA"/>
</dbReference>
<feature type="transmembrane region" description="Helical" evidence="4">
    <location>
        <begin position="181"/>
        <end position="205"/>
    </location>
</feature>
<dbReference type="PANTHER" id="PTHR22838:SF0">
    <property type="entry name" value="WD REPEAT-CONTAINING PROTEIN 26"/>
    <property type="match status" value="1"/>
</dbReference>
<keyword evidence="2" id="KW-0677">Repeat</keyword>
<evidence type="ECO:0000313" key="6">
    <source>
        <dbReference type="Proteomes" id="UP001215280"/>
    </source>
</evidence>
<feature type="region of interest" description="Disordered" evidence="3">
    <location>
        <begin position="358"/>
        <end position="382"/>
    </location>
</feature>
<evidence type="ECO:0008006" key="7">
    <source>
        <dbReference type="Google" id="ProtNLM"/>
    </source>
</evidence>
<comment type="caution">
    <text evidence="5">The sequence shown here is derived from an EMBL/GenBank/DDBJ whole genome shotgun (WGS) entry which is preliminary data.</text>
</comment>
<dbReference type="Gene3D" id="2.130.10.10">
    <property type="entry name" value="YVTN repeat-like/Quinoprotein amine dehydrogenase"/>
    <property type="match status" value="2"/>
</dbReference>